<keyword evidence="3" id="KW-1185">Reference proteome</keyword>
<gene>
    <name evidence="2" type="ORF">ELQ35_07465</name>
</gene>
<accession>A0A3S1B7Y9</accession>
<name>A0A3S1B7Y9_9BACI</name>
<feature type="transmembrane region" description="Helical" evidence="1">
    <location>
        <begin position="34"/>
        <end position="53"/>
    </location>
</feature>
<sequence>MKKILVCLFTILVIGVINYLCTLFMEVKFVDASFFVGLCSVIFINFFTSPGGFTSDIARLQIQGQTGIKVDQEKSRFNPSLPFYTAIIYTILSTIATFIYYRAYFL</sequence>
<feature type="transmembrane region" description="Helical" evidence="1">
    <location>
        <begin position="81"/>
        <end position="101"/>
    </location>
</feature>
<dbReference type="OrthoDB" id="2428514at2"/>
<evidence type="ECO:0000313" key="3">
    <source>
        <dbReference type="Proteomes" id="UP000267430"/>
    </source>
</evidence>
<comment type="caution">
    <text evidence="2">The sequence shown here is derived from an EMBL/GenBank/DDBJ whole genome shotgun (WGS) entry which is preliminary data.</text>
</comment>
<organism evidence="2 3">
    <name type="scientific">Peribacillus cavernae</name>
    <dbReference type="NCBI Taxonomy" id="1674310"/>
    <lineage>
        <taxon>Bacteria</taxon>
        <taxon>Bacillati</taxon>
        <taxon>Bacillota</taxon>
        <taxon>Bacilli</taxon>
        <taxon>Bacillales</taxon>
        <taxon>Bacillaceae</taxon>
        <taxon>Peribacillus</taxon>
    </lineage>
</organism>
<evidence type="ECO:0000313" key="2">
    <source>
        <dbReference type="EMBL" id="RUQ30177.1"/>
    </source>
</evidence>
<keyword evidence="1" id="KW-0472">Membrane</keyword>
<reference evidence="2 3" key="1">
    <citation type="submission" date="2018-12" db="EMBL/GenBank/DDBJ databases">
        <title>Bacillus chawlae sp. nov., Bacillus glennii sp. nov., and Bacillus saganii sp. nov. Isolated from the Vehicle Assembly Building at Kennedy Space Center where the Viking Spacecraft were Assembled.</title>
        <authorList>
            <person name="Seuylemezian A."/>
            <person name="Vaishampayan P."/>
        </authorList>
    </citation>
    <scope>NUCLEOTIDE SEQUENCE [LARGE SCALE GENOMIC DNA]</scope>
    <source>
        <strain evidence="2 3">L5</strain>
    </source>
</reference>
<dbReference type="Proteomes" id="UP000267430">
    <property type="component" value="Unassembled WGS sequence"/>
</dbReference>
<dbReference type="RefSeq" id="WP_126864199.1">
    <property type="nucleotide sequence ID" value="NZ_JAUSTX010000001.1"/>
</dbReference>
<dbReference type="EMBL" id="RYZZ01000007">
    <property type="protein sequence ID" value="RUQ30177.1"/>
    <property type="molecule type" value="Genomic_DNA"/>
</dbReference>
<evidence type="ECO:0008006" key="4">
    <source>
        <dbReference type="Google" id="ProtNLM"/>
    </source>
</evidence>
<protein>
    <recommendedName>
        <fullName evidence="4">DUF3899 domain-containing protein</fullName>
    </recommendedName>
</protein>
<dbReference type="AlphaFoldDB" id="A0A3S1B7Y9"/>
<evidence type="ECO:0000256" key="1">
    <source>
        <dbReference type="SAM" id="Phobius"/>
    </source>
</evidence>
<keyword evidence="1" id="KW-1133">Transmembrane helix</keyword>
<keyword evidence="1" id="KW-0812">Transmembrane</keyword>
<proteinExistence type="predicted"/>